<gene>
    <name evidence="4" type="ORF">MILUP08_44097</name>
</gene>
<dbReference type="GO" id="GO:0016757">
    <property type="term" value="F:glycosyltransferase activity"/>
    <property type="evidence" value="ECO:0007669"/>
    <property type="project" value="UniProtKB-KW"/>
</dbReference>
<dbReference type="AlphaFoldDB" id="I0L5T2"/>
<dbReference type="STRING" id="1150864.MILUP08_44097"/>
<proteinExistence type="predicted"/>
<reference evidence="5" key="1">
    <citation type="journal article" date="2012" name="J. Bacteriol.">
        <title>Genome Sequence of Micromonospora lupini Lupac 08, Isolated from Root Nodules of Lupinus angustifolius.</title>
        <authorList>
            <person name="Alonso-Vega P."/>
            <person name="Normand P."/>
            <person name="Bacigalupe R."/>
            <person name="Pujic P."/>
            <person name="Lajus A."/>
            <person name="Vallenet D."/>
            <person name="Carro L."/>
            <person name="Coll P."/>
            <person name="Trujillo M.E."/>
        </authorList>
    </citation>
    <scope>NUCLEOTIDE SEQUENCE [LARGE SCALE GENOMIC DNA]</scope>
    <source>
        <strain evidence="5">Lupac 08</strain>
    </source>
</reference>
<evidence type="ECO:0000259" key="3">
    <source>
        <dbReference type="Pfam" id="PF00534"/>
    </source>
</evidence>
<organism evidence="4 5">
    <name type="scientific">Micromonospora lupini str. Lupac 08</name>
    <dbReference type="NCBI Taxonomy" id="1150864"/>
    <lineage>
        <taxon>Bacteria</taxon>
        <taxon>Bacillati</taxon>
        <taxon>Actinomycetota</taxon>
        <taxon>Actinomycetes</taxon>
        <taxon>Micromonosporales</taxon>
        <taxon>Micromonosporaceae</taxon>
        <taxon>Micromonospora</taxon>
    </lineage>
</organism>
<dbReference type="PANTHER" id="PTHR46401">
    <property type="entry name" value="GLYCOSYLTRANSFERASE WBBK-RELATED"/>
    <property type="match status" value="1"/>
</dbReference>
<keyword evidence="1 4" id="KW-0808">Transferase</keyword>
<dbReference type="Proteomes" id="UP000003448">
    <property type="component" value="Unassembled WGS sequence"/>
</dbReference>
<evidence type="ECO:0000256" key="1">
    <source>
        <dbReference type="ARBA" id="ARBA00022679"/>
    </source>
</evidence>
<keyword evidence="5" id="KW-1185">Reference proteome</keyword>
<protein>
    <submittedName>
        <fullName evidence="4">Putative glycosyl transferase group 1</fullName>
        <ecNumber evidence="4">2.4.-.-</ecNumber>
    </submittedName>
</protein>
<dbReference type="EMBL" id="CAIE01000032">
    <property type="protein sequence ID" value="CCH19179.1"/>
    <property type="molecule type" value="Genomic_DNA"/>
</dbReference>
<dbReference type="Pfam" id="PF00534">
    <property type="entry name" value="Glycos_transf_1"/>
    <property type="match status" value="1"/>
</dbReference>
<evidence type="ECO:0000313" key="5">
    <source>
        <dbReference type="Proteomes" id="UP000003448"/>
    </source>
</evidence>
<dbReference type="GO" id="GO:0009103">
    <property type="term" value="P:lipopolysaccharide biosynthetic process"/>
    <property type="evidence" value="ECO:0007669"/>
    <property type="project" value="TreeGrafter"/>
</dbReference>
<dbReference type="eggNOG" id="COG0438">
    <property type="taxonomic scope" value="Bacteria"/>
</dbReference>
<evidence type="ECO:0000256" key="2">
    <source>
        <dbReference type="SAM" id="MobiDB-lite"/>
    </source>
</evidence>
<name>I0L5T2_9ACTN</name>
<dbReference type="PANTHER" id="PTHR46401:SF2">
    <property type="entry name" value="GLYCOSYLTRANSFERASE WBBK-RELATED"/>
    <property type="match status" value="1"/>
</dbReference>
<feature type="compositionally biased region" description="Low complexity" evidence="2">
    <location>
        <begin position="17"/>
        <end position="35"/>
    </location>
</feature>
<keyword evidence="4" id="KW-0328">Glycosyltransferase</keyword>
<sequence length="393" mass="40895">MTDAGRPTPAHRPGGPDAADAGSTEAAADAGPVHRPAAAVAVAGPHRGTVHVVLPGDIDDPATPSGGNAYDRRVCAGLGESGWVVREHATPGTWPHPDLAARAALAGLLAALPDDAVVLVDGLIASTVPDLLAPHARRLRLVVLVHMPLDDEVEAEGRALATARAVVTTSEWTRRRLLARHWLSADRVRVAPPGVTPAPPAPPGSATGHRLLCVAAVTRHKGHDVLVDALCVLAETQWTLVCAGTLTREPELVRRLRDRLAGAGLAERVRLAGPLTGTALDAAYDAADLLVLPSRGETYGMVVTEALARGVPVLGTQVGGLPEALGRAPDGDLPGLLVPPDDPAALAGALSWWWGDEELRARLRRAALARRDTLTDWPATTARLAAVLEEVAE</sequence>
<accession>I0L5T2</accession>
<evidence type="ECO:0000313" key="4">
    <source>
        <dbReference type="EMBL" id="CCH19179.1"/>
    </source>
</evidence>
<dbReference type="InterPro" id="IPR001296">
    <property type="entry name" value="Glyco_trans_1"/>
</dbReference>
<dbReference type="SUPFAM" id="SSF53756">
    <property type="entry name" value="UDP-Glycosyltransferase/glycogen phosphorylase"/>
    <property type="match status" value="1"/>
</dbReference>
<dbReference type="EC" id="2.4.-.-" evidence="4"/>
<dbReference type="Gene3D" id="3.40.50.2000">
    <property type="entry name" value="Glycogen Phosphorylase B"/>
    <property type="match status" value="2"/>
</dbReference>
<feature type="domain" description="Glycosyl transferase family 1" evidence="3">
    <location>
        <begin position="210"/>
        <end position="367"/>
    </location>
</feature>
<dbReference type="CDD" id="cd03801">
    <property type="entry name" value="GT4_PimA-like"/>
    <property type="match status" value="1"/>
</dbReference>
<feature type="region of interest" description="Disordered" evidence="2">
    <location>
        <begin position="1"/>
        <end position="35"/>
    </location>
</feature>
<comment type="caution">
    <text evidence="4">The sequence shown here is derived from an EMBL/GenBank/DDBJ whole genome shotgun (WGS) entry which is preliminary data.</text>
</comment>